<dbReference type="SUPFAM" id="SSF50156">
    <property type="entry name" value="PDZ domain-like"/>
    <property type="match status" value="1"/>
</dbReference>
<evidence type="ECO:0000256" key="4">
    <source>
        <dbReference type="ARBA" id="ARBA00022869"/>
    </source>
</evidence>
<dbReference type="InterPro" id="IPR013015">
    <property type="entry name" value="Laminin_IV_B"/>
</dbReference>
<dbReference type="Proteomes" id="UP000792063">
    <property type="component" value="Unassembled WGS sequence"/>
</dbReference>
<evidence type="ECO:0000313" key="7">
    <source>
        <dbReference type="EMBL" id="KAG2530190.1"/>
    </source>
</evidence>
<dbReference type="SUPFAM" id="SSF49265">
    <property type="entry name" value="Fibronectin type III"/>
    <property type="match status" value="1"/>
</dbReference>
<dbReference type="InterPro" id="IPR013783">
    <property type="entry name" value="Ig-like_fold"/>
</dbReference>
<dbReference type="EMBL" id="JPWU03000033">
    <property type="protein sequence ID" value="KAG2530276.1"/>
    <property type="molecule type" value="Genomic_DNA"/>
</dbReference>
<dbReference type="Gene3D" id="2.60.40.10">
    <property type="entry name" value="Immunoglobulins"/>
    <property type="match status" value="1"/>
</dbReference>
<dbReference type="PROSITE" id="PS51116">
    <property type="entry name" value="LAMININ_IVB"/>
    <property type="match status" value="1"/>
</dbReference>
<protein>
    <recommendedName>
        <fullName evidence="13">PDZ domain-containing protein</fullName>
    </recommendedName>
</protein>
<evidence type="ECO:0000313" key="9">
    <source>
        <dbReference type="EMBL" id="RLN20257.1"/>
    </source>
</evidence>
<dbReference type="InterPro" id="IPR036116">
    <property type="entry name" value="FN3_sf"/>
</dbReference>
<dbReference type="EMBL" id="JPWV03000021">
    <property type="protein sequence ID" value="KAG2530190.1"/>
    <property type="molecule type" value="Genomic_DNA"/>
</dbReference>
<evidence type="ECO:0000256" key="1">
    <source>
        <dbReference type="ARBA" id="ARBA00004302"/>
    </source>
</evidence>
<dbReference type="PROSITE" id="PS50853">
    <property type="entry name" value="FN3"/>
    <property type="match status" value="1"/>
</dbReference>
<dbReference type="InterPro" id="IPR001478">
    <property type="entry name" value="PDZ"/>
</dbReference>
<reference evidence="11 12" key="2">
    <citation type="submission" date="2018-07" db="EMBL/GenBank/DDBJ databases">
        <title>Genome sequencing of oomycete isolates from Chile give support for New Zealand origin for Phytophthora kernoviae and make available the first Nothophytophthora sp. genome.</title>
        <authorList>
            <person name="Studholme D.J."/>
            <person name="Sanfuentes E."/>
            <person name="Panda P."/>
            <person name="Hill R."/>
            <person name="Sambles C."/>
            <person name="Grant M."/>
            <person name="Williams N.M."/>
            <person name="Mcdougal R.L."/>
        </authorList>
    </citation>
    <scope>NUCLEOTIDE SEQUENCE [LARGE SCALE GENOMIC DNA]</scope>
    <source>
        <strain evidence="9">Chile2</strain>
        <strain evidence="10">Chile4</strain>
    </source>
</reference>
<dbReference type="Proteomes" id="UP000285883">
    <property type="component" value="Unassembled WGS sequence"/>
</dbReference>
<dbReference type="EMBL" id="MBDN02000031">
    <property type="protein sequence ID" value="RLN83595.1"/>
    <property type="molecule type" value="Genomic_DNA"/>
</dbReference>
<keyword evidence="11" id="KW-1185">Reference proteome</keyword>
<organism evidence="9 12">
    <name type="scientific">Phytophthora kernoviae</name>
    <dbReference type="NCBI Taxonomy" id="325452"/>
    <lineage>
        <taxon>Eukaryota</taxon>
        <taxon>Sar</taxon>
        <taxon>Stramenopiles</taxon>
        <taxon>Oomycota</taxon>
        <taxon>Peronosporomycetes</taxon>
        <taxon>Peronosporales</taxon>
        <taxon>Peronosporaceae</taxon>
        <taxon>Phytophthora</taxon>
    </lineage>
</organism>
<dbReference type="EMBL" id="MAYM02001410">
    <property type="protein sequence ID" value="RLN20257.1"/>
    <property type="molecule type" value="Genomic_DNA"/>
</dbReference>
<dbReference type="Proteomes" id="UP000785171">
    <property type="component" value="Unassembled WGS sequence"/>
</dbReference>
<name>A0A3R7K536_9STRA</name>
<sequence>MEKREVVFTEEKLGLTLKSEDQVDPMGYRIPVTIVKSTIFSVGQVSHQIREGDVLQSVNGESITNLEFSDAAILVSWRAHPKALAYHLQFSRDWTMKVWKNWSGRPRPSGDDEHELMTTIFGLDHAKTYVVRVRYEFGSAYTPGEWSSPSAPITTVR</sequence>
<comment type="caution">
    <text evidence="9">The sequence shown here is derived from an EMBL/GenBank/DDBJ whole genome shotgun (WGS) entry which is preliminary data.</text>
</comment>
<reference evidence="7" key="3">
    <citation type="submission" date="2020-06" db="EMBL/GenBank/DDBJ databases">
        <authorList>
            <person name="Studholme D.J."/>
        </authorList>
    </citation>
    <scope>NUCLEOTIDE SEQUENCE</scope>
    <source>
        <strain evidence="7">NZFS 2646</strain>
        <strain evidence="8">NZFS 3630</strain>
    </source>
</reference>
<evidence type="ECO:0008006" key="13">
    <source>
        <dbReference type="Google" id="ProtNLM"/>
    </source>
</evidence>
<gene>
    <name evidence="9" type="ORF">BBI17_001998</name>
    <name evidence="10" type="ORF">BBO99_00001952</name>
    <name evidence="7" type="ORF">JM16_001633</name>
    <name evidence="8" type="ORF">JM18_001803</name>
</gene>
<evidence type="ECO:0000259" key="6">
    <source>
        <dbReference type="PROSITE" id="PS51116"/>
    </source>
</evidence>
<dbReference type="Proteomes" id="UP000285624">
    <property type="component" value="Unassembled WGS sequence"/>
</dbReference>
<dbReference type="GO" id="GO:0005604">
    <property type="term" value="C:basement membrane"/>
    <property type="evidence" value="ECO:0007669"/>
    <property type="project" value="UniProtKB-SubCell"/>
</dbReference>
<dbReference type="AlphaFoldDB" id="A0A3R7K536"/>
<evidence type="ECO:0000256" key="3">
    <source>
        <dbReference type="ARBA" id="ARBA00022530"/>
    </source>
</evidence>
<accession>A0A3R7K536</accession>
<feature type="domain" description="Fibronectin type-III" evidence="5">
    <location>
        <begin position="59"/>
        <end position="157"/>
    </location>
</feature>
<evidence type="ECO:0000313" key="11">
    <source>
        <dbReference type="Proteomes" id="UP000285624"/>
    </source>
</evidence>
<proteinExistence type="predicted"/>
<evidence type="ECO:0000256" key="2">
    <source>
        <dbReference type="ARBA" id="ARBA00022525"/>
    </source>
</evidence>
<keyword evidence="2" id="KW-0964">Secreted</keyword>
<keyword evidence="4" id="KW-0084">Basement membrane</keyword>
<feature type="domain" description="Laminin IV type B" evidence="6">
    <location>
        <begin position="42"/>
        <end position="157"/>
    </location>
</feature>
<comment type="subcellular location">
    <subcellularLocation>
        <location evidence="1">Secreted</location>
        <location evidence="1">Extracellular space</location>
        <location evidence="1">Extracellular matrix</location>
        <location evidence="1">Basement membrane</location>
    </subcellularLocation>
</comment>
<evidence type="ECO:0000313" key="10">
    <source>
        <dbReference type="EMBL" id="RLN83595.1"/>
    </source>
</evidence>
<dbReference type="FunFam" id="2.30.42.10:FF:000373">
    <property type="match status" value="1"/>
</dbReference>
<evidence type="ECO:0000313" key="12">
    <source>
        <dbReference type="Proteomes" id="UP000285883"/>
    </source>
</evidence>
<evidence type="ECO:0000259" key="5">
    <source>
        <dbReference type="PROSITE" id="PS50853"/>
    </source>
</evidence>
<keyword evidence="3" id="KW-0272">Extracellular matrix</keyword>
<reference evidence="7" key="1">
    <citation type="journal article" date="2015" name="Genom Data">
        <title>Genome sequences of six Phytophthora species associated with forests in New Zealand.</title>
        <authorList>
            <person name="Studholme D.J."/>
            <person name="McDougal R.L."/>
            <person name="Sambles C."/>
            <person name="Hansen E."/>
            <person name="Hardy G."/>
            <person name="Grant M."/>
            <person name="Ganley R.J."/>
            <person name="Williams N.M."/>
        </authorList>
    </citation>
    <scope>NUCLEOTIDE SEQUENCE</scope>
    <source>
        <strain evidence="7">NZFS 2646</strain>
        <strain evidence="8">NZFS 3630</strain>
    </source>
</reference>
<dbReference type="InterPro" id="IPR003961">
    <property type="entry name" value="FN3_dom"/>
</dbReference>
<dbReference type="InterPro" id="IPR036034">
    <property type="entry name" value="PDZ_sf"/>
</dbReference>
<evidence type="ECO:0000313" key="8">
    <source>
        <dbReference type="EMBL" id="KAG2530276.1"/>
    </source>
</evidence>
<dbReference type="Pfam" id="PF00595">
    <property type="entry name" value="PDZ"/>
    <property type="match status" value="1"/>
</dbReference>